<feature type="domain" description="ABC transporter" evidence="8">
    <location>
        <begin position="506"/>
        <end position="715"/>
    </location>
</feature>
<dbReference type="InterPro" id="IPR011527">
    <property type="entry name" value="ABC1_TM_dom"/>
</dbReference>
<dbReference type="GO" id="GO:0005886">
    <property type="term" value="C:plasma membrane"/>
    <property type="evidence" value="ECO:0007669"/>
    <property type="project" value="UniProtKB-SubCell"/>
</dbReference>
<organism evidence="10 11">
    <name type="scientific">Polystyrenella longa</name>
    <dbReference type="NCBI Taxonomy" id="2528007"/>
    <lineage>
        <taxon>Bacteria</taxon>
        <taxon>Pseudomonadati</taxon>
        <taxon>Planctomycetota</taxon>
        <taxon>Planctomycetia</taxon>
        <taxon>Planctomycetales</taxon>
        <taxon>Planctomycetaceae</taxon>
        <taxon>Polystyrenella</taxon>
    </lineage>
</organism>
<dbReference type="GO" id="GO:0015421">
    <property type="term" value="F:ABC-type oligopeptide transporter activity"/>
    <property type="evidence" value="ECO:0007669"/>
    <property type="project" value="TreeGrafter"/>
</dbReference>
<evidence type="ECO:0000256" key="3">
    <source>
        <dbReference type="ARBA" id="ARBA00022741"/>
    </source>
</evidence>
<dbReference type="SMART" id="SM00382">
    <property type="entry name" value="AAA"/>
    <property type="match status" value="1"/>
</dbReference>
<evidence type="ECO:0000259" key="8">
    <source>
        <dbReference type="PROSITE" id="PS50893"/>
    </source>
</evidence>
<dbReference type="InterPro" id="IPR036640">
    <property type="entry name" value="ABC1_TM_sf"/>
</dbReference>
<gene>
    <name evidence="10" type="primary">hlyB</name>
    <name evidence="10" type="ORF">Pla110_42270</name>
</gene>
<dbReference type="Proteomes" id="UP000317178">
    <property type="component" value="Chromosome"/>
</dbReference>
<keyword evidence="3" id="KW-0547">Nucleotide-binding</keyword>
<evidence type="ECO:0000313" key="10">
    <source>
        <dbReference type="EMBL" id="QDU82470.1"/>
    </source>
</evidence>
<dbReference type="InterPro" id="IPR003593">
    <property type="entry name" value="AAA+_ATPase"/>
</dbReference>
<evidence type="ECO:0000256" key="2">
    <source>
        <dbReference type="ARBA" id="ARBA00022692"/>
    </source>
</evidence>
<evidence type="ECO:0000256" key="6">
    <source>
        <dbReference type="ARBA" id="ARBA00023136"/>
    </source>
</evidence>
<feature type="domain" description="ABC transmembrane type-1" evidence="9">
    <location>
        <begin position="192"/>
        <end position="473"/>
    </location>
</feature>
<feature type="transmembrane region" description="Helical" evidence="7">
    <location>
        <begin position="310"/>
        <end position="329"/>
    </location>
</feature>
<feature type="transmembrane region" description="Helical" evidence="7">
    <location>
        <begin position="444"/>
        <end position="462"/>
    </location>
</feature>
<dbReference type="SUPFAM" id="SSF52540">
    <property type="entry name" value="P-loop containing nucleoside triphosphate hydrolases"/>
    <property type="match status" value="1"/>
</dbReference>
<dbReference type="OrthoDB" id="311344at2"/>
<keyword evidence="4 10" id="KW-0067">ATP-binding</keyword>
<comment type="subcellular location">
    <subcellularLocation>
        <location evidence="1">Cell membrane</location>
        <topology evidence="1">Multi-pass membrane protein</topology>
    </subcellularLocation>
</comment>
<keyword evidence="5 7" id="KW-1133">Transmembrane helix</keyword>
<dbReference type="Gene3D" id="1.20.1560.10">
    <property type="entry name" value="ABC transporter type 1, transmembrane domain"/>
    <property type="match status" value="1"/>
</dbReference>
<evidence type="ECO:0000256" key="1">
    <source>
        <dbReference type="ARBA" id="ARBA00004651"/>
    </source>
</evidence>
<evidence type="ECO:0000256" key="5">
    <source>
        <dbReference type="ARBA" id="ARBA00022989"/>
    </source>
</evidence>
<feature type="transmembrane region" description="Helical" evidence="7">
    <location>
        <begin position="335"/>
        <end position="353"/>
    </location>
</feature>
<feature type="transmembrane region" description="Helical" evidence="7">
    <location>
        <begin position="224"/>
        <end position="241"/>
    </location>
</feature>
<dbReference type="InterPro" id="IPR003439">
    <property type="entry name" value="ABC_transporter-like_ATP-bd"/>
</dbReference>
<evidence type="ECO:0000256" key="4">
    <source>
        <dbReference type="ARBA" id="ARBA00022840"/>
    </source>
</evidence>
<evidence type="ECO:0000256" key="7">
    <source>
        <dbReference type="SAM" id="Phobius"/>
    </source>
</evidence>
<dbReference type="AlphaFoldDB" id="A0A518CTB4"/>
<name>A0A518CTB4_9PLAN</name>
<accession>A0A518CTB4</accession>
<protein>
    <submittedName>
        <fullName evidence="10">Alpha-hemolysin translocation ATP-binding protein HlyB</fullName>
    </submittedName>
</protein>
<dbReference type="GO" id="GO:0005524">
    <property type="term" value="F:ATP binding"/>
    <property type="evidence" value="ECO:0007669"/>
    <property type="project" value="UniProtKB-KW"/>
</dbReference>
<dbReference type="PANTHER" id="PTHR43394:SF4">
    <property type="entry name" value="TOXIN SECRETION ABC TRANSPORTER ATP-BINDING PROTEIN"/>
    <property type="match status" value="1"/>
</dbReference>
<evidence type="ECO:0000259" key="9">
    <source>
        <dbReference type="PROSITE" id="PS50929"/>
    </source>
</evidence>
<dbReference type="KEGG" id="plon:Pla110_42270"/>
<dbReference type="PROSITE" id="PS50929">
    <property type="entry name" value="ABC_TM1F"/>
    <property type="match status" value="1"/>
</dbReference>
<dbReference type="InterPro" id="IPR039421">
    <property type="entry name" value="Type_1_exporter"/>
</dbReference>
<dbReference type="PANTHER" id="PTHR43394">
    <property type="entry name" value="ATP-DEPENDENT PERMEASE MDL1, MITOCHONDRIAL"/>
    <property type="match status" value="1"/>
</dbReference>
<proteinExistence type="predicted"/>
<keyword evidence="6 7" id="KW-0472">Membrane</keyword>
<dbReference type="PROSITE" id="PS50893">
    <property type="entry name" value="ABC_TRANSPORTER_2"/>
    <property type="match status" value="1"/>
</dbReference>
<feature type="transmembrane region" description="Helical" evidence="7">
    <location>
        <begin position="415"/>
        <end position="438"/>
    </location>
</feature>
<sequence length="716" mass="79893">MSIWDNNSETDRVVWIFEQLMLPHHLPDRKTPERAFLDAVQAWPGPFQEKWNIWFKEASTTLGVRCRQIECHREDIQAFAETGAAVVILSERKEPELILIRPEPGSSDVLLYYQKGLRERRLSSSQFLDKLEKITSTALTPDRSVKSSPEKSIQCLVFDPLAPIDISQTAKRKLTPFQRLYRLLRPEWPDIWLILVFSFVVGLLSLTTPIAVEALVNTVAFGRFLQPVFVLAIILLIFLGLQGALRGINTYVVEIIQRRLFVRVAADLSDRLPRVRFEETEKHHLPEMVNRFFEVVTLQKVTAQLLLDGIRLLLSTIIGMAVLGFYHPWLLGFDLFLLASIAFIIFVLGYGAVDSAIKESKNKYYMAAWLEEIASSPLAFRTFGGHDFALNQTDRLISNYLVTRKAHFRVLIRQILFALGLQAVASTVLLGLGGWLVITGELTLGQLVAAELIVTVIVGAFAKIGKHMESFYDLLAGIDKLGVLFDLDLNRQDGIVGLGKKGPVEVILRNISFKRTGESPLLKSCSLQIDPGKSTCIRGISGSGKSTLLEIMCGLRKPSSGQITLDGYLPQEIRPDILQKRVALAKPNEIFHATLEDNIVLHRSDIGASDLQTLLQQIGLSESILELQDGLGTVLSSTGAPLNEKQRNLVSLARAIVAHPGLIILDGLLDAMEKDEAAKIVQYLSRPEHQWTLVVATSQSHVADLMPRVIHMSDLN</sequence>
<reference evidence="10 11" key="1">
    <citation type="submission" date="2019-02" db="EMBL/GenBank/DDBJ databases">
        <title>Deep-cultivation of Planctomycetes and their phenomic and genomic characterization uncovers novel biology.</title>
        <authorList>
            <person name="Wiegand S."/>
            <person name="Jogler M."/>
            <person name="Boedeker C."/>
            <person name="Pinto D."/>
            <person name="Vollmers J."/>
            <person name="Rivas-Marin E."/>
            <person name="Kohn T."/>
            <person name="Peeters S.H."/>
            <person name="Heuer A."/>
            <person name="Rast P."/>
            <person name="Oberbeckmann S."/>
            <person name="Bunk B."/>
            <person name="Jeske O."/>
            <person name="Meyerdierks A."/>
            <person name="Storesund J.E."/>
            <person name="Kallscheuer N."/>
            <person name="Luecker S."/>
            <person name="Lage O.M."/>
            <person name="Pohl T."/>
            <person name="Merkel B.J."/>
            <person name="Hornburger P."/>
            <person name="Mueller R.-W."/>
            <person name="Bruemmer F."/>
            <person name="Labrenz M."/>
            <person name="Spormann A.M."/>
            <person name="Op den Camp H."/>
            <person name="Overmann J."/>
            <person name="Amann R."/>
            <person name="Jetten M.S.M."/>
            <person name="Mascher T."/>
            <person name="Medema M.H."/>
            <person name="Devos D.P."/>
            <person name="Kaster A.-K."/>
            <person name="Ovreas L."/>
            <person name="Rohde M."/>
            <person name="Galperin M.Y."/>
            <person name="Jogler C."/>
        </authorList>
    </citation>
    <scope>NUCLEOTIDE SEQUENCE [LARGE SCALE GENOMIC DNA]</scope>
    <source>
        <strain evidence="10 11">Pla110</strain>
    </source>
</reference>
<dbReference type="SUPFAM" id="SSF90123">
    <property type="entry name" value="ABC transporter transmembrane region"/>
    <property type="match status" value="1"/>
</dbReference>
<dbReference type="Gene3D" id="3.40.50.300">
    <property type="entry name" value="P-loop containing nucleotide triphosphate hydrolases"/>
    <property type="match status" value="1"/>
</dbReference>
<keyword evidence="11" id="KW-1185">Reference proteome</keyword>
<dbReference type="RefSeq" id="WP_144998710.1">
    <property type="nucleotide sequence ID" value="NZ_CP036281.1"/>
</dbReference>
<evidence type="ECO:0000313" key="11">
    <source>
        <dbReference type="Proteomes" id="UP000317178"/>
    </source>
</evidence>
<keyword evidence="2 7" id="KW-0812">Transmembrane</keyword>
<dbReference type="Pfam" id="PF00005">
    <property type="entry name" value="ABC_tran"/>
    <property type="match status" value="1"/>
</dbReference>
<dbReference type="InterPro" id="IPR027417">
    <property type="entry name" value="P-loop_NTPase"/>
</dbReference>
<feature type="transmembrane region" description="Helical" evidence="7">
    <location>
        <begin position="191"/>
        <end position="212"/>
    </location>
</feature>
<dbReference type="Pfam" id="PF00664">
    <property type="entry name" value="ABC_membrane"/>
    <property type="match status" value="1"/>
</dbReference>
<dbReference type="GO" id="GO:0016887">
    <property type="term" value="F:ATP hydrolysis activity"/>
    <property type="evidence" value="ECO:0007669"/>
    <property type="project" value="InterPro"/>
</dbReference>
<dbReference type="EMBL" id="CP036281">
    <property type="protein sequence ID" value="QDU82470.1"/>
    <property type="molecule type" value="Genomic_DNA"/>
</dbReference>